<evidence type="ECO:0000313" key="1">
    <source>
        <dbReference type="EMBL" id="PIL37970.1"/>
    </source>
</evidence>
<proteinExistence type="predicted"/>
<accession>A0A2G8SW24</accession>
<dbReference type="AlphaFoldDB" id="A0A2G8SW24"/>
<keyword evidence="2" id="KW-1185">Reference proteome</keyword>
<dbReference type="Proteomes" id="UP000228593">
    <property type="component" value="Unassembled WGS sequence"/>
</dbReference>
<evidence type="ECO:0000313" key="2">
    <source>
        <dbReference type="Proteomes" id="UP000228593"/>
    </source>
</evidence>
<gene>
    <name evidence="1" type="ORF">CR103_20465</name>
</gene>
<dbReference type="EMBL" id="PDOB01000053">
    <property type="protein sequence ID" value="PIL37970.1"/>
    <property type="molecule type" value="Genomic_DNA"/>
</dbReference>
<name>A0A2G8SW24_9BURK</name>
<sequence length="73" mass="7789">MVGALSYGAAQMLLGADRGCECVGCQGCDHNRHETPNLAMNNLVETVSSRKIRAPKISLHSKARSLSMLANFG</sequence>
<organism evidence="1 2">
    <name type="scientific">Massilia psychrophila</name>
    <dbReference type="NCBI Taxonomy" id="1603353"/>
    <lineage>
        <taxon>Bacteria</taxon>
        <taxon>Pseudomonadati</taxon>
        <taxon>Pseudomonadota</taxon>
        <taxon>Betaproteobacteria</taxon>
        <taxon>Burkholderiales</taxon>
        <taxon>Oxalobacteraceae</taxon>
        <taxon>Telluria group</taxon>
        <taxon>Massilia</taxon>
    </lineage>
</organism>
<protein>
    <submittedName>
        <fullName evidence="1">Uncharacterized protein</fullName>
    </submittedName>
</protein>
<comment type="caution">
    <text evidence="1">The sequence shown here is derived from an EMBL/GenBank/DDBJ whole genome shotgun (WGS) entry which is preliminary data.</text>
</comment>
<reference evidence="1 2" key="1">
    <citation type="submission" date="2017-10" db="EMBL/GenBank/DDBJ databases">
        <title>Massilia psychrophilum sp. nov., a novel purple-pigmented bacterium isolated from Tianshan glacier, Xinjiang Municipality, China.</title>
        <authorList>
            <person name="Wang H."/>
        </authorList>
    </citation>
    <scope>NUCLEOTIDE SEQUENCE [LARGE SCALE GENOMIC DNA]</scope>
    <source>
        <strain evidence="1 2">JCM 30813</strain>
    </source>
</reference>